<evidence type="ECO:0000256" key="9">
    <source>
        <dbReference type="ARBA" id="ARBA00022833"/>
    </source>
</evidence>
<evidence type="ECO:0000256" key="12">
    <source>
        <dbReference type="HAMAP-Rule" id="MF_03100"/>
    </source>
</evidence>
<protein>
    <submittedName>
        <fullName evidence="16">Uncharacterized protein</fullName>
    </submittedName>
</protein>
<keyword evidence="12" id="KW-0227">DNA damage</keyword>
<feature type="compositionally biased region" description="Basic residues" evidence="13">
    <location>
        <begin position="806"/>
        <end position="815"/>
    </location>
</feature>
<evidence type="ECO:0000313" key="16">
    <source>
        <dbReference type="EMBL" id="KFA60996.1"/>
    </source>
</evidence>
<dbReference type="Pfam" id="PF12171">
    <property type="entry name" value="zf-C2H2_jaz"/>
    <property type="match status" value="1"/>
</dbReference>
<feature type="compositionally biased region" description="Basic and acidic residues" evidence="13">
    <location>
        <begin position="329"/>
        <end position="351"/>
    </location>
</feature>
<evidence type="ECO:0000256" key="13">
    <source>
        <dbReference type="SAM" id="MobiDB-lite"/>
    </source>
</evidence>
<dbReference type="InterPro" id="IPR031774">
    <property type="entry name" value="SF3A3_dom"/>
</dbReference>
<dbReference type="InterPro" id="IPR027520">
    <property type="entry name" value="Slx1"/>
</dbReference>
<dbReference type="CDD" id="cd10455">
    <property type="entry name" value="GIY-YIG_SLX1"/>
    <property type="match status" value="1"/>
</dbReference>
<dbReference type="InterPro" id="IPR035901">
    <property type="entry name" value="GIY-YIG_endonuc_sf"/>
</dbReference>
<dbReference type="InterPro" id="IPR000690">
    <property type="entry name" value="Matrin/U1-C_Znf_C2H2"/>
</dbReference>
<evidence type="ECO:0000256" key="1">
    <source>
        <dbReference type="ARBA" id="ARBA00004123"/>
    </source>
</evidence>
<feature type="region of interest" description="Disordered" evidence="13">
    <location>
        <begin position="322"/>
        <end position="377"/>
    </location>
</feature>
<dbReference type="InterPro" id="IPR021966">
    <property type="entry name" value="SF3a60_bindingd"/>
</dbReference>
<comment type="caution">
    <text evidence="12">Lacks conserved residue(s) required for the propagation of feature annotation.</text>
</comment>
<evidence type="ECO:0000256" key="6">
    <source>
        <dbReference type="ARBA" id="ARBA00022759"/>
    </source>
</evidence>
<dbReference type="Pfam" id="PF01541">
    <property type="entry name" value="GIY-YIG"/>
    <property type="match status" value="1"/>
</dbReference>
<dbReference type="GO" id="GO:0033557">
    <property type="term" value="C:Slx1-Slx4 complex"/>
    <property type="evidence" value="ECO:0007669"/>
    <property type="project" value="UniProtKB-UniRule"/>
</dbReference>
<evidence type="ECO:0000256" key="8">
    <source>
        <dbReference type="ARBA" id="ARBA00022801"/>
    </source>
</evidence>
<dbReference type="PROSITE" id="PS00028">
    <property type="entry name" value="ZINC_FINGER_C2H2_1"/>
    <property type="match status" value="1"/>
</dbReference>
<feature type="region of interest" description="Disordered" evidence="13">
    <location>
        <begin position="276"/>
        <end position="302"/>
    </location>
</feature>
<dbReference type="InterPro" id="IPR000305">
    <property type="entry name" value="GIY-YIG_endonuc"/>
</dbReference>
<dbReference type="GO" id="GO:0008270">
    <property type="term" value="F:zinc ion binding"/>
    <property type="evidence" value="ECO:0007669"/>
    <property type="project" value="UniProtKB-KW"/>
</dbReference>
<keyword evidence="4 12" id="KW-0540">Nuclease</keyword>
<evidence type="ECO:0000259" key="15">
    <source>
        <dbReference type="PROSITE" id="PS50171"/>
    </source>
</evidence>
<dbReference type="SMART" id="SM00355">
    <property type="entry name" value="ZnF_C2H2"/>
    <property type="match status" value="2"/>
</dbReference>
<dbReference type="OrthoDB" id="2160351at2759"/>
<keyword evidence="9" id="KW-0862">Zinc</keyword>
<dbReference type="InParanoid" id="A0A084QAL1"/>
<comment type="function">
    <text evidence="12">Catalytic subunit of the SLX1-SLX4 structure-specific endonuclease that resolves DNA secondary structures generated during DNA repair and recombination. Has endonuclease activity towards branched DNA substrates, introducing single-strand cuts in duplex DNA close to junctions with ss-DNA.</text>
</comment>
<dbReference type="GO" id="GO:0006310">
    <property type="term" value="P:DNA recombination"/>
    <property type="evidence" value="ECO:0007669"/>
    <property type="project" value="UniProtKB-UniRule"/>
</dbReference>
<evidence type="ECO:0000256" key="7">
    <source>
        <dbReference type="ARBA" id="ARBA00022771"/>
    </source>
</evidence>
<dbReference type="Pfam" id="PF16837">
    <property type="entry name" value="SF3A3"/>
    <property type="match status" value="1"/>
</dbReference>
<dbReference type="AlphaFoldDB" id="A0A084QAL1"/>
<comment type="subunit">
    <text evidence="12">Forms a heterodimer with SLX4.</text>
</comment>
<feature type="region of interest" description="Disordered" evidence="13">
    <location>
        <begin position="541"/>
        <end position="560"/>
    </location>
</feature>
<evidence type="ECO:0000256" key="5">
    <source>
        <dbReference type="ARBA" id="ARBA00022723"/>
    </source>
</evidence>
<keyword evidence="10 12" id="KW-0233">DNA recombination</keyword>
<keyword evidence="3" id="KW-0597">Phosphoprotein</keyword>
<evidence type="ECO:0000256" key="11">
    <source>
        <dbReference type="ARBA" id="ARBA00023242"/>
    </source>
</evidence>
<dbReference type="PROSITE" id="PS50171">
    <property type="entry name" value="ZF_MATRIN"/>
    <property type="match status" value="1"/>
</dbReference>
<dbReference type="InterPro" id="IPR036236">
    <property type="entry name" value="Znf_C2H2_sf"/>
</dbReference>
<accession>A0A084QAL1</accession>
<dbReference type="InterPro" id="IPR013087">
    <property type="entry name" value="Znf_C2H2_type"/>
</dbReference>
<feature type="domain" description="GIY-YIG" evidence="14">
    <location>
        <begin position="519"/>
        <end position="601"/>
    </location>
</feature>
<dbReference type="InterPro" id="IPR022755">
    <property type="entry name" value="Znf_C2H2_jaz"/>
</dbReference>
<dbReference type="GO" id="GO:0006281">
    <property type="term" value="P:DNA repair"/>
    <property type="evidence" value="ECO:0007669"/>
    <property type="project" value="UniProtKB-UniRule"/>
</dbReference>
<dbReference type="Pfam" id="PF12108">
    <property type="entry name" value="SF3a60_bindingd"/>
    <property type="match status" value="1"/>
</dbReference>
<evidence type="ECO:0000256" key="10">
    <source>
        <dbReference type="ARBA" id="ARBA00023172"/>
    </source>
</evidence>
<comment type="cofactor">
    <cofactor evidence="12">
        <name>a divalent metal cation</name>
        <dbReference type="ChEBI" id="CHEBI:60240"/>
    </cofactor>
</comment>
<dbReference type="GO" id="GO:0000398">
    <property type="term" value="P:mRNA splicing, via spliceosome"/>
    <property type="evidence" value="ECO:0007669"/>
    <property type="project" value="InterPro"/>
</dbReference>
<dbReference type="PANTHER" id="PTHR12786">
    <property type="entry name" value="SPLICING FACTOR SF3A-RELATED"/>
    <property type="match status" value="1"/>
</dbReference>
<dbReference type="PANTHER" id="PTHR12786:SF2">
    <property type="entry name" value="SPLICING FACTOR 3A SUBUNIT 3"/>
    <property type="match status" value="1"/>
</dbReference>
<reference evidence="16 17" key="1">
    <citation type="journal article" date="2014" name="BMC Genomics">
        <title>Comparative genome sequencing reveals chemotype-specific gene clusters in the toxigenic black mold Stachybotrys.</title>
        <authorList>
            <person name="Semeiks J."/>
            <person name="Borek D."/>
            <person name="Otwinowski Z."/>
            <person name="Grishin N.V."/>
        </authorList>
    </citation>
    <scope>NUCLEOTIDE SEQUENCE [LARGE SCALE GENOMIC DNA]</scope>
    <source>
        <strain evidence="16 17">IBT 40285</strain>
    </source>
</reference>
<dbReference type="EMBL" id="KL660878">
    <property type="protein sequence ID" value="KFA60996.1"/>
    <property type="molecule type" value="Genomic_DNA"/>
</dbReference>
<dbReference type="Gene3D" id="3.30.40.10">
    <property type="entry name" value="Zinc/RING finger domain, C3HC4 (zinc finger)"/>
    <property type="match status" value="1"/>
</dbReference>
<feature type="domain" description="Matrin-type" evidence="15">
    <location>
        <begin position="409"/>
        <end position="440"/>
    </location>
</feature>
<feature type="region of interest" description="Disordered" evidence="13">
    <location>
        <begin position="804"/>
        <end position="825"/>
    </location>
</feature>
<evidence type="ECO:0000259" key="14">
    <source>
        <dbReference type="PROSITE" id="PS50164"/>
    </source>
</evidence>
<dbReference type="Proteomes" id="UP000028524">
    <property type="component" value="Unassembled WGS sequence"/>
</dbReference>
<dbReference type="HOGENOM" id="CLU_018016_0_0_1"/>
<dbReference type="GO" id="GO:0003723">
    <property type="term" value="F:RNA binding"/>
    <property type="evidence" value="ECO:0007669"/>
    <property type="project" value="InterPro"/>
</dbReference>
<evidence type="ECO:0000313" key="17">
    <source>
        <dbReference type="Proteomes" id="UP000028524"/>
    </source>
</evidence>
<sequence length="825" mass="94170">MLILEEQRYIHEDLERLEQGIADRIGDEPKHIRDRLNRDHEVAQLLDQIKNQSNRLIEIYQDEGGGRSQEIRKIGTSDALDEFYKQLNDVRDHHARYPNEPAENSEQRYKVRRGGDATEPLPSIVDSLFSGEEAYGRFFDLNTCHEAFLNLANVRRLNYLQYLESFDNFTSGYGGVKRADKITDQYFKYVGTLTEYLESFMRRTRPLENIDKVLASFDQDFEAAWEKGEVEGWEADKGTTQGARDLSTGDAVWCDDCEKEFKNQNVYNNHLTGRKHVKAAEQRKQRQSESNGQSNGHGPRAVSAARLKERAVAEREHRVKRLASAMSTERSDTRVNVERKQGMTERERQQELENLLNVAETPRESAEGGDEGEEDGEEKIYNPLKLPLAWDGKPIPFWLYRLHGLGVEFPCEICGNFVYMGRRAFDKHFNEARHIYGLKCLGVTNTSLFRDITSINEAQKLWEKIQKEKRRNKVDDGSVVQMEDMSGNVMPEKVCVKSHCSDDFDFFHGMSQLSKPLPALYTVYVLRSTVKHASLYIGSTPNPPRRLKQHNGEAKGGAIRTSRSHLRPWEMIALLSGFPSMIAALKFEWALTNPHLSLHIPTDARLSVATQKKRNGKPQRPRPSLKSVMSNIHLLTSVPSFARWPLNLHFFAKEAHDSWLKWVKSSAIPIRDGLNVVTDFKPPHGGTDSPEQLAWGIHALPLDYAPMKEYVEKVRNVVAFEQEGQCVHCHKHLESGKGFHPMCPNTGCVAMGHLNCWSKYALSNGAEGEVLPQACVCPSCGGNIQWVDMIKELSLRIRGEKEVQKLARKKRTKRTKVVDDDDKED</sequence>
<keyword evidence="12" id="KW-0234">DNA repair</keyword>
<dbReference type="STRING" id="1283841.A0A084QAL1"/>
<keyword evidence="5" id="KW-0479">Metal-binding</keyword>
<gene>
    <name evidence="16" type="ORF">S40285_02727</name>
</gene>
<feature type="region of interest" description="Disordered" evidence="13">
    <location>
        <begin position="95"/>
        <end position="116"/>
    </location>
</feature>
<evidence type="ECO:0000256" key="2">
    <source>
        <dbReference type="ARBA" id="ARBA00008776"/>
    </source>
</evidence>
<dbReference type="InterPro" id="IPR048749">
    <property type="entry name" value="SLX1_C"/>
</dbReference>
<comment type="similarity">
    <text evidence="2">Belongs to the SF3A3 family.</text>
</comment>
<dbReference type="Pfam" id="PF11931">
    <property type="entry name" value="SF3a60_Prp9_C"/>
    <property type="match status" value="1"/>
</dbReference>
<feature type="compositionally biased region" description="Acidic residues" evidence="13">
    <location>
        <begin position="367"/>
        <end position="377"/>
    </location>
</feature>
<feature type="compositionally biased region" description="Basic and acidic residues" evidence="13">
    <location>
        <begin position="278"/>
        <end position="287"/>
    </location>
</feature>
<comment type="subcellular location">
    <subcellularLocation>
        <location evidence="1 12">Nucleus</location>
    </subcellularLocation>
</comment>
<dbReference type="FunCoup" id="A0A084QAL1">
    <property type="interactions" value="1178"/>
</dbReference>
<dbReference type="GO" id="GO:0017108">
    <property type="term" value="F:5'-flap endonuclease activity"/>
    <property type="evidence" value="ECO:0007669"/>
    <property type="project" value="InterPro"/>
</dbReference>
<keyword evidence="6 12" id="KW-0255">Endonuclease</keyword>
<keyword evidence="8 12" id="KW-0378">Hydrolase</keyword>
<dbReference type="PROSITE" id="PS50164">
    <property type="entry name" value="GIY_YIG"/>
    <property type="match status" value="1"/>
</dbReference>
<keyword evidence="7" id="KW-0863">Zinc-finger</keyword>
<dbReference type="InterPro" id="IPR013083">
    <property type="entry name" value="Znf_RING/FYVE/PHD"/>
</dbReference>
<dbReference type="Pfam" id="PF21202">
    <property type="entry name" value="SLX1_C"/>
    <property type="match status" value="1"/>
</dbReference>
<dbReference type="SUPFAM" id="SSF57667">
    <property type="entry name" value="beta-beta-alpha zinc fingers"/>
    <property type="match status" value="1"/>
</dbReference>
<organism evidence="16 17">
    <name type="scientific">Stachybotrys chlorohalonatus (strain IBT 40285)</name>
    <dbReference type="NCBI Taxonomy" id="1283841"/>
    <lineage>
        <taxon>Eukaryota</taxon>
        <taxon>Fungi</taxon>
        <taxon>Dikarya</taxon>
        <taxon>Ascomycota</taxon>
        <taxon>Pezizomycotina</taxon>
        <taxon>Sordariomycetes</taxon>
        <taxon>Hypocreomycetidae</taxon>
        <taxon>Hypocreales</taxon>
        <taxon>Stachybotryaceae</taxon>
        <taxon>Stachybotrys</taxon>
    </lineage>
</organism>
<evidence type="ECO:0000256" key="3">
    <source>
        <dbReference type="ARBA" id="ARBA00022553"/>
    </source>
</evidence>
<comment type="similarity">
    <text evidence="12">Belongs to the SLX1 family.</text>
</comment>
<keyword evidence="11 12" id="KW-0539">Nucleus</keyword>
<keyword evidence="17" id="KW-1185">Reference proteome</keyword>
<dbReference type="InterPro" id="IPR051421">
    <property type="entry name" value="RNA_Proc_DNA_Dmg_Regulator"/>
</dbReference>
<dbReference type="GO" id="GO:0005681">
    <property type="term" value="C:spliceosomal complex"/>
    <property type="evidence" value="ECO:0007669"/>
    <property type="project" value="InterPro"/>
</dbReference>
<proteinExistence type="inferred from homology"/>
<name>A0A084QAL1_STAC4</name>
<dbReference type="HAMAP" id="MF_03100">
    <property type="entry name" value="Endonuc_su_Slx1"/>
    <property type="match status" value="1"/>
</dbReference>
<dbReference type="Gene3D" id="3.40.1440.10">
    <property type="entry name" value="GIY-YIG endonuclease"/>
    <property type="match status" value="1"/>
</dbReference>
<feature type="compositionally biased region" description="Basic and acidic residues" evidence="13">
    <location>
        <begin position="105"/>
        <end position="116"/>
    </location>
</feature>
<dbReference type="InterPro" id="IPR024598">
    <property type="entry name" value="SF3a60/Prp9_C"/>
</dbReference>
<evidence type="ECO:0000256" key="4">
    <source>
        <dbReference type="ARBA" id="ARBA00022722"/>
    </source>
</evidence>